<dbReference type="GO" id="GO:0004519">
    <property type="term" value="F:endonuclease activity"/>
    <property type="evidence" value="ECO:0007669"/>
    <property type="project" value="UniProtKB-KW"/>
</dbReference>
<dbReference type="Gene3D" id="1.10.340.70">
    <property type="match status" value="1"/>
</dbReference>
<dbReference type="CDD" id="cd01647">
    <property type="entry name" value="RT_LTR"/>
    <property type="match status" value="1"/>
</dbReference>
<dbReference type="OrthoDB" id="2013610at2759"/>
<evidence type="ECO:0000256" key="3">
    <source>
        <dbReference type="ARBA" id="ARBA00022722"/>
    </source>
</evidence>
<feature type="domain" description="Reverse transcriptase" evidence="7">
    <location>
        <begin position="1"/>
        <end position="82"/>
    </location>
</feature>
<dbReference type="PANTHER" id="PTHR37984:SF5">
    <property type="entry name" value="PROTEIN NYNRIN-LIKE"/>
    <property type="match status" value="1"/>
</dbReference>
<keyword evidence="5" id="KW-0378">Hydrolase</keyword>
<dbReference type="SUPFAM" id="SSF56672">
    <property type="entry name" value="DNA/RNA polymerases"/>
    <property type="match status" value="1"/>
</dbReference>
<dbReference type="PANTHER" id="PTHR37984">
    <property type="entry name" value="PROTEIN CBG26694"/>
    <property type="match status" value="1"/>
</dbReference>
<dbReference type="InterPro" id="IPR036397">
    <property type="entry name" value="RNaseH_sf"/>
</dbReference>
<dbReference type="GO" id="GO:0003676">
    <property type="term" value="F:nucleic acid binding"/>
    <property type="evidence" value="ECO:0007669"/>
    <property type="project" value="InterPro"/>
</dbReference>
<evidence type="ECO:0008006" key="11">
    <source>
        <dbReference type="Google" id="ProtNLM"/>
    </source>
</evidence>
<gene>
    <name evidence="9" type="ORF">CXB51_001592</name>
</gene>
<dbReference type="Pfam" id="PF00078">
    <property type="entry name" value="RVT_1"/>
    <property type="match status" value="1"/>
</dbReference>
<dbReference type="FunFam" id="1.10.340.70:FF:000001">
    <property type="entry name" value="Retrovirus-related Pol polyprotein from transposon gypsy-like Protein"/>
    <property type="match status" value="1"/>
</dbReference>
<accession>A0A8J5ZC41</accession>
<keyword evidence="1" id="KW-0808">Transferase</keyword>
<evidence type="ECO:0000256" key="4">
    <source>
        <dbReference type="ARBA" id="ARBA00022759"/>
    </source>
</evidence>
<organism evidence="9 10">
    <name type="scientific">Gossypium anomalum</name>
    <dbReference type="NCBI Taxonomy" id="47600"/>
    <lineage>
        <taxon>Eukaryota</taxon>
        <taxon>Viridiplantae</taxon>
        <taxon>Streptophyta</taxon>
        <taxon>Embryophyta</taxon>
        <taxon>Tracheophyta</taxon>
        <taxon>Spermatophyta</taxon>
        <taxon>Magnoliopsida</taxon>
        <taxon>eudicotyledons</taxon>
        <taxon>Gunneridae</taxon>
        <taxon>Pentapetalae</taxon>
        <taxon>rosids</taxon>
        <taxon>malvids</taxon>
        <taxon>Malvales</taxon>
        <taxon>Malvaceae</taxon>
        <taxon>Malvoideae</taxon>
        <taxon>Gossypium</taxon>
    </lineage>
</organism>
<dbReference type="Gene3D" id="3.30.70.270">
    <property type="match status" value="2"/>
</dbReference>
<dbReference type="Proteomes" id="UP000701853">
    <property type="component" value="Chromosome 1"/>
</dbReference>
<dbReference type="PROSITE" id="PS50878">
    <property type="entry name" value="RT_POL"/>
    <property type="match status" value="1"/>
</dbReference>
<dbReference type="CDD" id="cd09274">
    <property type="entry name" value="RNase_HI_RT_Ty3"/>
    <property type="match status" value="1"/>
</dbReference>
<dbReference type="InterPro" id="IPR043128">
    <property type="entry name" value="Rev_trsase/Diguanyl_cyclase"/>
</dbReference>
<keyword evidence="6" id="KW-0695">RNA-directed DNA polymerase</keyword>
<protein>
    <recommendedName>
        <fullName evidence="11">DNA/RNA polymerases superfamily protein</fullName>
    </recommendedName>
</protein>
<dbReference type="Pfam" id="PF17921">
    <property type="entry name" value="Integrase_H2C2"/>
    <property type="match status" value="1"/>
</dbReference>
<dbReference type="PROSITE" id="PS50994">
    <property type="entry name" value="INTEGRASE"/>
    <property type="match status" value="1"/>
</dbReference>
<dbReference type="InterPro" id="IPR043502">
    <property type="entry name" value="DNA/RNA_pol_sf"/>
</dbReference>
<name>A0A8J5ZC41_9ROSI</name>
<evidence type="ECO:0000259" key="8">
    <source>
        <dbReference type="PROSITE" id="PS50994"/>
    </source>
</evidence>
<dbReference type="InterPro" id="IPR041373">
    <property type="entry name" value="RT_RNaseH"/>
</dbReference>
<keyword evidence="3" id="KW-0540">Nuclease</keyword>
<dbReference type="InterPro" id="IPR001584">
    <property type="entry name" value="Integrase_cat-core"/>
</dbReference>
<keyword evidence="4" id="KW-0255">Endonuclease</keyword>
<dbReference type="GO" id="GO:0003964">
    <property type="term" value="F:RNA-directed DNA polymerase activity"/>
    <property type="evidence" value="ECO:0007669"/>
    <property type="project" value="UniProtKB-KW"/>
</dbReference>
<evidence type="ECO:0000313" key="9">
    <source>
        <dbReference type="EMBL" id="KAG8503444.1"/>
    </source>
</evidence>
<dbReference type="EMBL" id="JAHUZN010000001">
    <property type="protein sequence ID" value="KAG8503444.1"/>
    <property type="molecule type" value="Genomic_DNA"/>
</dbReference>
<dbReference type="SUPFAM" id="SSF53098">
    <property type="entry name" value="Ribonuclease H-like"/>
    <property type="match status" value="1"/>
</dbReference>
<proteinExistence type="predicted"/>
<evidence type="ECO:0000259" key="7">
    <source>
        <dbReference type="PROSITE" id="PS50878"/>
    </source>
</evidence>
<dbReference type="GO" id="GO:0016787">
    <property type="term" value="F:hydrolase activity"/>
    <property type="evidence" value="ECO:0007669"/>
    <property type="project" value="UniProtKB-KW"/>
</dbReference>
<dbReference type="Pfam" id="PF17917">
    <property type="entry name" value="RT_RNaseH"/>
    <property type="match status" value="1"/>
</dbReference>
<sequence length="529" mass="61995">MPFGLTNAPAVFMDLMNRIFYPFLDKFVVVFIDEILIYSKDDTEHAEHLRIVLQTLRDKQLYAKFSKSEFWLREVGFLGHIVSGDGIRVDPSKISAIIDWKPPKNVTEVRSFLGLDGYYRRFVNGFSIIATPITRLLRKDVKFEWTEECQQSFEELKKLLTEAPVLVQPESELAAVVFALKIWRHYLYGEKCRVYTDHKSLKYLMSQKDLNLRQRRWLELLKDYELVIDYHPGKANVVADALRRKLLFALRAMNTRLKVSDDGSILAELRARQMFLQEICEAQKNDQDLQAKRKQCEVDIESDFRIGSNGCLMFKDRICVPKNEELIQKILQEAHSGYFSIHPGSTKMYNDLKKMYWWNGMKRDISEFVSKCLICQQVKAEHQVPSGLLQPIMIPEWKWDRITMDFISRLPLTPGKKNAIWVIVDRLTKSAHFIPVRTDYSLNKLAELYIREIVRLHGIPLSIISDRDSRFTSRFWKKLQEALGTKLNFSTAFHPQTDGQSERVIQILKTCSDVVYWNFKEVGKDICRW</sequence>
<dbReference type="InterPro" id="IPR000477">
    <property type="entry name" value="RT_dom"/>
</dbReference>
<dbReference type="Gene3D" id="3.30.420.10">
    <property type="entry name" value="Ribonuclease H-like superfamily/Ribonuclease H"/>
    <property type="match status" value="1"/>
</dbReference>
<evidence type="ECO:0000256" key="6">
    <source>
        <dbReference type="ARBA" id="ARBA00022918"/>
    </source>
</evidence>
<evidence type="ECO:0000256" key="1">
    <source>
        <dbReference type="ARBA" id="ARBA00022679"/>
    </source>
</evidence>
<evidence type="ECO:0000256" key="2">
    <source>
        <dbReference type="ARBA" id="ARBA00022695"/>
    </source>
</evidence>
<dbReference type="AlphaFoldDB" id="A0A8J5ZC41"/>
<dbReference type="InterPro" id="IPR012337">
    <property type="entry name" value="RNaseH-like_sf"/>
</dbReference>
<keyword evidence="10" id="KW-1185">Reference proteome</keyword>
<comment type="caution">
    <text evidence="9">The sequence shown here is derived from an EMBL/GenBank/DDBJ whole genome shotgun (WGS) entry which is preliminary data.</text>
</comment>
<dbReference type="FunFam" id="3.30.70.270:FF:000020">
    <property type="entry name" value="Transposon Tf2-6 polyprotein-like Protein"/>
    <property type="match status" value="1"/>
</dbReference>
<keyword evidence="2" id="KW-0548">Nucleotidyltransferase</keyword>
<dbReference type="GO" id="GO:0015074">
    <property type="term" value="P:DNA integration"/>
    <property type="evidence" value="ECO:0007669"/>
    <property type="project" value="InterPro"/>
</dbReference>
<feature type="domain" description="Integrase catalytic" evidence="8">
    <location>
        <begin position="387"/>
        <end position="509"/>
    </location>
</feature>
<evidence type="ECO:0000313" key="10">
    <source>
        <dbReference type="Proteomes" id="UP000701853"/>
    </source>
</evidence>
<reference evidence="9 10" key="1">
    <citation type="journal article" date="2021" name="bioRxiv">
        <title>The Gossypium anomalum genome as a resource for cotton improvement and evolutionary analysis of hybrid incompatibility.</title>
        <authorList>
            <person name="Grover C.E."/>
            <person name="Yuan D."/>
            <person name="Arick M.A."/>
            <person name="Miller E.R."/>
            <person name="Hu G."/>
            <person name="Peterson D.G."/>
            <person name="Wendel J.F."/>
            <person name="Udall J.A."/>
        </authorList>
    </citation>
    <scope>NUCLEOTIDE SEQUENCE [LARGE SCALE GENOMIC DNA]</scope>
    <source>
        <strain evidence="9">JFW-Udall</strain>
        <tissue evidence="9">Leaf</tissue>
    </source>
</reference>
<dbReference type="InterPro" id="IPR050951">
    <property type="entry name" value="Retrovirus_Pol_polyprotein"/>
</dbReference>
<dbReference type="InterPro" id="IPR041588">
    <property type="entry name" value="Integrase_H2C2"/>
</dbReference>
<evidence type="ECO:0000256" key="5">
    <source>
        <dbReference type="ARBA" id="ARBA00022801"/>
    </source>
</evidence>